<evidence type="ECO:0000313" key="4">
    <source>
        <dbReference type="EMBL" id="MFB9103832.1"/>
    </source>
</evidence>
<feature type="domain" description="DUF4959" evidence="1">
    <location>
        <begin position="18"/>
        <end position="122"/>
    </location>
</feature>
<dbReference type="Pfam" id="PF17166">
    <property type="entry name" value="DUF5126"/>
    <property type="match status" value="1"/>
</dbReference>
<dbReference type="InterPro" id="IPR032164">
    <property type="entry name" value="DUF5000"/>
</dbReference>
<sequence length="390" mass="43940">MKNIYQIVLIIGTLFLCSCNETDRIDFLDESSDVPMQVTDLVITPTPGGAILTYNIPEDPIISYAKAIYEIQPNVFREAKASRYLDTLKLVGYGNSDEHELKVITVGKNNVESVPLVATFQPLPPPVKTVFESLEIRSTFGGANVKFKNDTQANLTMVMLVDSTGTGEWEPATTFYTAAEEGDFSARGFPVKEMEFACYIKDRWNNKSDTLIKTLTPLYEEEILKDKWEWTPLPGDAQYNATYTPVYLYDNKVAKGNLLAAEDQPIPHAYTFDFGESIILSRMKLWHRPGYEYVEAPRYIEIWGTNDPSLDGSWDNWELLGAFESFKPSGLPLGTKSPEDITYASSLGEDFEFEVGLPAIRYFRLKTIEAWVPGSGKVQISEISFWGQVN</sequence>
<gene>
    <name evidence="4" type="ORF">ACFFU1_02895</name>
</gene>
<keyword evidence="5" id="KW-1185">Reference proteome</keyword>
<name>A0ABV5GW23_9FLAO</name>
<evidence type="ECO:0000259" key="2">
    <source>
        <dbReference type="Pfam" id="PF16391"/>
    </source>
</evidence>
<evidence type="ECO:0000313" key="5">
    <source>
        <dbReference type="Proteomes" id="UP001589590"/>
    </source>
</evidence>
<organism evidence="4 5">
    <name type="scientific">Algibacter miyuki</name>
    <dbReference type="NCBI Taxonomy" id="1306933"/>
    <lineage>
        <taxon>Bacteria</taxon>
        <taxon>Pseudomonadati</taxon>
        <taxon>Bacteroidota</taxon>
        <taxon>Flavobacteriia</taxon>
        <taxon>Flavobacteriales</taxon>
        <taxon>Flavobacteriaceae</taxon>
        <taxon>Algibacter</taxon>
    </lineage>
</organism>
<evidence type="ECO:0000259" key="3">
    <source>
        <dbReference type="Pfam" id="PF17166"/>
    </source>
</evidence>
<dbReference type="Pfam" id="PF16391">
    <property type="entry name" value="DUF5000"/>
    <property type="match status" value="1"/>
</dbReference>
<dbReference type="Pfam" id="PF16323">
    <property type="entry name" value="DUF4959"/>
    <property type="match status" value="1"/>
</dbReference>
<protein>
    <submittedName>
        <fullName evidence="4">DUF5126 domain-containing protein</fullName>
    </submittedName>
</protein>
<dbReference type="Gene3D" id="2.60.120.260">
    <property type="entry name" value="Galactose-binding domain-like"/>
    <property type="match status" value="1"/>
</dbReference>
<feature type="domain" description="DUF5126" evidence="3">
    <location>
        <begin position="124"/>
        <end position="225"/>
    </location>
</feature>
<reference evidence="4 5" key="1">
    <citation type="submission" date="2024-09" db="EMBL/GenBank/DDBJ databases">
        <authorList>
            <person name="Sun Q."/>
            <person name="Mori K."/>
        </authorList>
    </citation>
    <scope>NUCLEOTIDE SEQUENCE [LARGE SCALE GENOMIC DNA]</scope>
    <source>
        <strain evidence="4 5">CECT 8300</strain>
    </source>
</reference>
<accession>A0ABV5GW23</accession>
<dbReference type="Proteomes" id="UP001589590">
    <property type="component" value="Unassembled WGS sequence"/>
</dbReference>
<dbReference type="EMBL" id="JBHMFA010000001">
    <property type="protein sequence ID" value="MFB9103832.1"/>
    <property type="molecule type" value="Genomic_DNA"/>
</dbReference>
<evidence type="ECO:0000259" key="1">
    <source>
        <dbReference type="Pfam" id="PF16323"/>
    </source>
</evidence>
<proteinExistence type="predicted"/>
<dbReference type="InterPro" id="IPR032527">
    <property type="entry name" value="DUF4959"/>
</dbReference>
<feature type="domain" description="DUF5000" evidence="2">
    <location>
        <begin position="249"/>
        <end position="387"/>
    </location>
</feature>
<dbReference type="RefSeq" id="WP_290269693.1">
    <property type="nucleotide sequence ID" value="NZ_JAUFQP010000007.1"/>
</dbReference>
<dbReference type="InterPro" id="IPR033431">
    <property type="entry name" value="DUF5126"/>
</dbReference>
<dbReference type="PROSITE" id="PS51257">
    <property type="entry name" value="PROKAR_LIPOPROTEIN"/>
    <property type="match status" value="1"/>
</dbReference>
<comment type="caution">
    <text evidence="4">The sequence shown here is derived from an EMBL/GenBank/DDBJ whole genome shotgun (WGS) entry which is preliminary data.</text>
</comment>